<reference evidence="6" key="4">
    <citation type="submission" date="2021-09" db="EMBL/GenBank/DDBJ databases">
        <authorList>
            <person name="Gilroy R."/>
        </authorList>
    </citation>
    <scope>NUCLEOTIDE SEQUENCE</scope>
    <source>
        <strain evidence="6">CHK149-3286</strain>
    </source>
</reference>
<protein>
    <recommendedName>
        <fullName evidence="2">Signal transduction protein TRAP</fullName>
    </recommendedName>
    <alternativeName>
        <fullName evidence="3">Target of RNAIII-activating protein</fullName>
    </alternativeName>
</protein>
<dbReference type="GeneID" id="69904446"/>
<keyword evidence="7" id="KW-0560">Oxidoreductase</keyword>
<dbReference type="InterPro" id="IPR011008">
    <property type="entry name" value="Dimeric_a/b-barrel"/>
</dbReference>
<keyword evidence="7" id="KW-0503">Monooxygenase</keyword>
<dbReference type="Proteomes" id="UP000321040">
    <property type="component" value="Unassembled WGS sequence"/>
</dbReference>
<gene>
    <name evidence="7" type="ORF">A0131_01330</name>
    <name evidence="6" type="ORF">K8V85_06730</name>
    <name evidence="5" type="ORF">SKL01_14160</name>
</gene>
<dbReference type="AlphaFoldDB" id="A0A151A223"/>
<evidence type="ECO:0000259" key="4">
    <source>
        <dbReference type="PROSITE" id="PS51725"/>
    </source>
</evidence>
<evidence type="ECO:0000256" key="1">
    <source>
        <dbReference type="ARBA" id="ARBA00009267"/>
    </source>
</evidence>
<evidence type="ECO:0000256" key="2">
    <source>
        <dbReference type="ARBA" id="ARBA00018486"/>
    </source>
</evidence>
<dbReference type="SUPFAM" id="SSF54909">
    <property type="entry name" value="Dimeric alpha+beta barrel"/>
    <property type="match status" value="1"/>
</dbReference>
<dbReference type="Proteomes" id="UP000075418">
    <property type="component" value="Unassembled WGS sequence"/>
</dbReference>
<dbReference type="PROSITE" id="PS51725">
    <property type="entry name" value="ABM"/>
    <property type="match status" value="1"/>
</dbReference>
<feature type="domain" description="ABM" evidence="4">
    <location>
        <begin position="2"/>
        <end position="91"/>
    </location>
</feature>
<dbReference type="GO" id="GO:0004497">
    <property type="term" value="F:monooxygenase activity"/>
    <property type="evidence" value="ECO:0007669"/>
    <property type="project" value="UniProtKB-KW"/>
</dbReference>
<dbReference type="InterPro" id="IPR007138">
    <property type="entry name" value="ABM_dom"/>
</dbReference>
<organism evidence="7 8">
    <name type="scientific">Staphylococcus kloosii</name>
    <dbReference type="NCBI Taxonomy" id="29384"/>
    <lineage>
        <taxon>Bacteria</taxon>
        <taxon>Bacillati</taxon>
        <taxon>Bacillota</taxon>
        <taxon>Bacilli</taxon>
        <taxon>Bacillales</taxon>
        <taxon>Staphylococcaceae</taxon>
        <taxon>Staphylococcus</taxon>
    </lineage>
</organism>
<reference evidence="5 9" key="2">
    <citation type="submission" date="2019-07" db="EMBL/GenBank/DDBJ databases">
        <title>Whole genome shotgun sequence of Staphylococcus kloosii NBRC 109624.</title>
        <authorList>
            <person name="Hosoyama A."/>
            <person name="Uohara A."/>
            <person name="Ohji S."/>
            <person name="Ichikawa N."/>
        </authorList>
    </citation>
    <scope>NUCLEOTIDE SEQUENCE [LARGE SCALE GENOMIC DNA]</scope>
    <source>
        <strain evidence="5 9">NBRC 109624</strain>
    </source>
</reference>
<evidence type="ECO:0000313" key="6">
    <source>
        <dbReference type="EMBL" id="HJF67990.1"/>
    </source>
</evidence>
<dbReference type="Pfam" id="PF03992">
    <property type="entry name" value="ABM"/>
    <property type="match status" value="1"/>
</dbReference>
<accession>A0A151A223</accession>
<dbReference type="PANTHER" id="PTHR33336:SF3">
    <property type="entry name" value="ABM DOMAIN-CONTAINING PROTEIN"/>
    <property type="match status" value="1"/>
</dbReference>
<reference evidence="7 8" key="1">
    <citation type="submission" date="2016-02" db="EMBL/GenBank/DDBJ databases">
        <title>Draft genome sequence of hydrocarbon degrading Staphylococcus saprophyticus Strain CNV2, isolated from crude-oil contaminated soil from Noonmati Oil Refinery, Guwahati, Assam, India.</title>
        <authorList>
            <person name="Mukherjee A."/>
            <person name="Chettri B."/>
            <person name="Langpoklakpam J."/>
            <person name="Singh A.K."/>
            <person name="Chattopadhyay D.J."/>
        </authorList>
    </citation>
    <scope>NUCLEOTIDE SEQUENCE [LARGE SCALE GENOMIC DNA]</scope>
    <source>
        <strain evidence="7 8">CNV2</strain>
    </source>
</reference>
<dbReference type="KEGG" id="skl:C7J89_03765"/>
<proteinExistence type="inferred from homology"/>
<evidence type="ECO:0000313" key="9">
    <source>
        <dbReference type="Proteomes" id="UP000321040"/>
    </source>
</evidence>
<evidence type="ECO:0000256" key="3">
    <source>
        <dbReference type="ARBA" id="ARBA00032861"/>
    </source>
</evidence>
<sequence>MITVNAIMKVNPDKREQYLELVSPLIEAANKEEGSLYYEHFEKTDEPNTFAMIERYKDEEAAQAHNNSDHFKHFFANVPQLLVAKPDITISTSK</sequence>
<comment type="similarity">
    <text evidence="1">Belongs to the TRAP family.</text>
</comment>
<dbReference type="EMBL" id="LUGM01000002">
    <property type="protein sequence ID" value="KYH13454.1"/>
    <property type="molecule type" value="Genomic_DNA"/>
</dbReference>
<dbReference type="InterPro" id="IPR050744">
    <property type="entry name" value="AI-2_Isomerase_LsrG"/>
</dbReference>
<dbReference type="PANTHER" id="PTHR33336">
    <property type="entry name" value="QUINOL MONOOXYGENASE YGIN-RELATED"/>
    <property type="match status" value="1"/>
</dbReference>
<accession>A0A2T4R9J7</accession>
<dbReference type="Proteomes" id="UP000706163">
    <property type="component" value="Unassembled WGS sequence"/>
</dbReference>
<evidence type="ECO:0000313" key="8">
    <source>
        <dbReference type="Proteomes" id="UP000075418"/>
    </source>
</evidence>
<comment type="caution">
    <text evidence="7">The sequence shown here is derived from an EMBL/GenBank/DDBJ whole genome shotgun (WGS) entry which is preliminary data.</text>
</comment>
<dbReference type="OrthoDB" id="287932at2"/>
<evidence type="ECO:0000313" key="7">
    <source>
        <dbReference type="EMBL" id="KYH13454.1"/>
    </source>
</evidence>
<name>A0A151A223_9STAP</name>
<dbReference type="EMBL" id="BKAQ01000011">
    <property type="protein sequence ID" value="GEP82238.1"/>
    <property type="molecule type" value="Genomic_DNA"/>
</dbReference>
<dbReference type="Gene3D" id="3.30.70.100">
    <property type="match status" value="1"/>
</dbReference>
<keyword evidence="9" id="KW-1185">Reference proteome</keyword>
<dbReference type="RefSeq" id="WP_061853685.1">
    <property type="nucleotide sequence ID" value="NZ_BKAQ01000011.1"/>
</dbReference>
<reference evidence="6" key="3">
    <citation type="journal article" date="2021" name="PeerJ">
        <title>Extensive microbial diversity within the chicken gut microbiome revealed by metagenomics and culture.</title>
        <authorList>
            <person name="Gilroy R."/>
            <person name="Ravi A."/>
            <person name="Getino M."/>
            <person name="Pursley I."/>
            <person name="Horton D.L."/>
            <person name="Alikhan N.F."/>
            <person name="Baker D."/>
            <person name="Gharbi K."/>
            <person name="Hall N."/>
            <person name="Watson M."/>
            <person name="Adriaenssens E.M."/>
            <person name="Foster-Nyarko E."/>
            <person name="Jarju S."/>
            <person name="Secka A."/>
            <person name="Antonio M."/>
            <person name="Oren A."/>
            <person name="Chaudhuri R.R."/>
            <person name="La Ragione R."/>
            <person name="Hildebrand F."/>
            <person name="Pallen M.J."/>
        </authorList>
    </citation>
    <scope>NUCLEOTIDE SEQUENCE</scope>
    <source>
        <strain evidence="6">CHK149-3286</strain>
    </source>
</reference>
<dbReference type="EMBL" id="DYVT01000074">
    <property type="protein sequence ID" value="HJF67990.1"/>
    <property type="molecule type" value="Genomic_DNA"/>
</dbReference>
<evidence type="ECO:0000313" key="5">
    <source>
        <dbReference type="EMBL" id="GEP82238.1"/>
    </source>
</evidence>